<evidence type="ECO:0000256" key="1">
    <source>
        <dbReference type="SAM" id="MobiDB-lite"/>
    </source>
</evidence>
<dbReference type="Proteomes" id="UP000010809">
    <property type="component" value="Chromosome"/>
</dbReference>
<accession>L0DYM2</accession>
<gene>
    <name evidence="2" type="ordered locus">TVNIR_1784</name>
</gene>
<evidence type="ECO:0000313" key="2">
    <source>
        <dbReference type="EMBL" id="AGA33446.1"/>
    </source>
</evidence>
<organism evidence="2 3">
    <name type="scientific">Thioalkalivibrio nitratireducens (strain DSM 14787 / UNIQEM 213 / ALEN2)</name>
    <dbReference type="NCBI Taxonomy" id="1255043"/>
    <lineage>
        <taxon>Bacteria</taxon>
        <taxon>Pseudomonadati</taxon>
        <taxon>Pseudomonadota</taxon>
        <taxon>Gammaproteobacteria</taxon>
        <taxon>Chromatiales</taxon>
        <taxon>Ectothiorhodospiraceae</taxon>
        <taxon>Thioalkalivibrio</taxon>
    </lineage>
</organism>
<evidence type="ECO:0000313" key="3">
    <source>
        <dbReference type="Proteomes" id="UP000010809"/>
    </source>
</evidence>
<dbReference type="HOGENOM" id="CLU_3240856_0_0_6"/>
<dbReference type="STRING" id="1255043.TVNIR_1784"/>
<dbReference type="KEGG" id="tni:TVNIR_1784"/>
<keyword evidence="3" id="KW-1185">Reference proteome</keyword>
<feature type="compositionally biased region" description="Basic and acidic residues" evidence="1">
    <location>
        <begin position="21"/>
        <end position="43"/>
    </location>
</feature>
<proteinExistence type="predicted"/>
<protein>
    <submittedName>
        <fullName evidence="2">Uncharacterized protein</fullName>
    </submittedName>
</protein>
<reference evidence="2" key="1">
    <citation type="submission" date="2015-12" db="EMBL/GenBank/DDBJ databases">
        <authorList>
            <person name="Tikhonova T.V."/>
            <person name="Pavlov A.R."/>
            <person name="Beletsky A.V."/>
            <person name="Mardanov A.V."/>
            <person name="Sorokin D.Y."/>
            <person name="Ravin N.V."/>
            <person name="Popov V.O."/>
        </authorList>
    </citation>
    <scope>NUCLEOTIDE SEQUENCE</scope>
    <source>
        <strain evidence="2">DSM 14787</strain>
    </source>
</reference>
<name>L0DYM2_THIND</name>
<feature type="region of interest" description="Disordered" evidence="1">
    <location>
        <begin position="1"/>
        <end position="43"/>
    </location>
</feature>
<sequence>MDRTAAHRRFPGHGGVARPQGKPDRPTGHAPDWKLSVEREQAQ</sequence>
<dbReference type="AlphaFoldDB" id="L0DYM2"/>
<dbReference type="EMBL" id="CP003989">
    <property type="protein sequence ID" value="AGA33446.1"/>
    <property type="molecule type" value="Genomic_DNA"/>
</dbReference>
<feature type="compositionally biased region" description="Basic residues" evidence="1">
    <location>
        <begin position="1"/>
        <end position="11"/>
    </location>
</feature>